<gene>
    <name evidence="3" type="ORF">ECRASSUSDP1_LOCUS26081</name>
</gene>
<reference evidence="3" key="1">
    <citation type="submission" date="2023-07" db="EMBL/GenBank/DDBJ databases">
        <authorList>
            <consortium name="AG Swart"/>
            <person name="Singh M."/>
            <person name="Singh A."/>
            <person name="Seah K."/>
            <person name="Emmerich C."/>
        </authorList>
    </citation>
    <scope>NUCLEOTIDE SEQUENCE</scope>
    <source>
        <strain evidence="3">DP1</strain>
    </source>
</reference>
<feature type="region of interest" description="Disordered" evidence="2">
    <location>
        <begin position="232"/>
        <end position="263"/>
    </location>
</feature>
<accession>A0AAD2D9L9</accession>
<proteinExistence type="predicted"/>
<protein>
    <submittedName>
        <fullName evidence="3">Uncharacterized protein</fullName>
    </submittedName>
</protein>
<evidence type="ECO:0000256" key="2">
    <source>
        <dbReference type="SAM" id="MobiDB-lite"/>
    </source>
</evidence>
<feature type="region of interest" description="Disordered" evidence="2">
    <location>
        <begin position="295"/>
        <end position="321"/>
    </location>
</feature>
<name>A0AAD2D9L9_EUPCR</name>
<feature type="compositionally biased region" description="Basic and acidic residues" evidence="2">
    <location>
        <begin position="131"/>
        <end position="148"/>
    </location>
</feature>
<dbReference type="Proteomes" id="UP001295684">
    <property type="component" value="Unassembled WGS sequence"/>
</dbReference>
<evidence type="ECO:0000313" key="4">
    <source>
        <dbReference type="Proteomes" id="UP001295684"/>
    </source>
</evidence>
<dbReference type="AlphaFoldDB" id="A0AAD2D9L9"/>
<feature type="compositionally biased region" description="Basic and acidic residues" evidence="2">
    <location>
        <begin position="252"/>
        <end position="263"/>
    </location>
</feature>
<dbReference type="EMBL" id="CAMPGE010026888">
    <property type="protein sequence ID" value="CAI2384548.1"/>
    <property type="molecule type" value="Genomic_DNA"/>
</dbReference>
<feature type="coiled-coil region" evidence="1">
    <location>
        <begin position="15"/>
        <end position="42"/>
    </location>
</feature>
<sequence length="321" mass="36441">MESLIKQTLSCESRIKSHQQSLKNMKAQYDNYEVSYKNVLIKNFKKVCRKEKVCISTKSKTPPHLCKGLKVKKIAEFKKTKSNRNLFSSPTIGAPNSKKKGLLFPGLKKPLNKSNCKSVKAPSENGDDSDSDKSNEDPAPGKKKEIVPLKKVKKKARPAKILIDIVKMDTNSDTSSNLSPDFSEKESKLSPDFLAVKQSRFKSETFGMKRPLPEASQGLPQITLGRFDDEEKEMSTDQNPFIGNFTESTNESDNKEEEKLKDEQIHPKMLISLEVQEASLVKKLVNLEKRRMAMEKSKFYNKRNMSSNLEEQEYSSSDDEC</sequence>
<feature type="compositionally biased region" description="Acidic residues" evidence="2">
    <location>
        <begin position="310"/>
        <end position="321"/>
    </location>
</feature>
<organism evidence="3 4">
    <name type="scientific">Euplotes crassus</name>
    <dbReference type="NCBI Taxonomy" id="5936"/>
    <lineage>
        <taxon>Eukaryota</taxon>
        <taxon>Sar</taxon>
        <taxon>Alveolata</taxon>
        <taxon>Ciliophora</taxon>
        <taxon>Intramacronucleata</taxon>
        <taxon>Spirotrichea</taxon>
        <taxon>Hypotrichia</taxon>
        <taxon>Euplotida</taxon>
        <taxon>Euplotidae</taxon>
        <taxon>Moneuplotes</taxon>
    </lineage>
</organism>
<feature type="compositionally biased region" description="Polar residues" evidence="2">
    <location>
        <begin position="236"/>
        <end position="251"/>
    </location>
</feature>
<evidence type="ECO:0000256" key="1">
    <source>
        <dbReference type="SAM" id="Coils"/>
    </source>
</evidence>
<feature type="compositionally biased region" description="Low complexity" evidence="2">
    <location>
        <begin position="103"/>
        <end position="113"/>
    </location>
</feature>
<keyword evidence="1" id="KW-0175">Coiled coil</keyword>
<comment type="caution">
    <text evidence="3">The sequence shown here is derived from an EMBL/GenBank/DDBJ whole genome shotgun (WGS) entry which is preliminary data.</text>
</comment>
<evidence type="ECO:0000313" key="3">
    <source>
        <dbReference type="EMBL" id="CAI2384548.1"/>
    </source>
</evidence>
<feature type="region of interest" description="Disordered" evidence="2">
    <location>
        <begin position="103"/>
        <end position="151"/>
    </location>
</feature>
<keyword evidence="4" id="KW-1185">Reference proteome</keyword>